<gene>
    <name evidence="3" type="ORF">DV733_03820</name>
</gene>
<evidence type="ECO:0000256" key="2">
    <source>
        <dbReference type="SAM" id="MobiDB-lite"/>
    </source>
</evidence>
<evidence type="ECO:0000256" key="1">
    <source>
        <dbReference type="PROSITE-ProRule" id="PRU00339"/>
    </source>
</evidence>
<dbReference type="STRING" id="1457250.GCA_000755225_03064"/>
<dbReference type="InterPro" id="IPR019734">
    <property type="entry name" value="TPR_rpt"/>
</dbReference>
<keyword evidence="1" id="KW-0802">TPR repeat</keyword>
<dbReference type="GeneID" id="39846963"/>
<accession>A0A4D6HB11</accession>
<dbReference type="KEGG" id="hsn:DV733_03820"/>
<dbReference type="SUPFAM" id="SSF48452">
    <property type="entry name" value="TPR-like"/>
    <property type="match status" value="1"/>
</dbReference>
<protein>
    <submittedName>
        <fullName evidence="3">Uncharacterized protein</fullName>
    </submittedName>
</protein>
<reference evidence="3 4" key="1">
    <citation type="journal article" date="2019" name="Nat. Commun.">
        <title>A new type of DNA phosphorothioation-based antiviral system in archaea.</title>
        <authorList>
            <person name="Xiong L."/>
            <person name="Liu S."/>
            <person name="Chen S."/>
            <person name="Xiao Y."/>
            <person name="Zhu B."/>
            <person name="Gao Y."/>
            <person name="Zhang Y."/>
            <person name="Chen B."/>
            <person name="Luo J."/>
            <person name="Deng Z."/>
            <person name="Chen X."/>
            <person name="Wang L."/>
            <person name="Chen S."/>
        </authorList>
    </citation>
    <scope>NUCLEOTIDE SEQUENCE [LARGE SCALE GENOMIC DNA]</scope>
    <source>
        <strain evidence="3 4">CBA1105</strain>
    </source>
</reference>
<dbReference type="EMBL" id="CP031310">
    <property type="protein sequence ID" value="QCC50416.1"/>
    <property type="molecule type" value="Genomic_DNA"/>
</dbReference>
<feature type="repeat" description="TPR" evidence="1">
    <location>
        <begin position="67"/>
        <end position="100"/>
    </location>
</feature>
<name>A0A4D6HB11_9EURY</name>
<dbReference type="InterPro" id="IPR011990">
    <property type="entry name" value="TPR-like_helical_dom_sf"/>
</dbReference>
<dbReference type="Gene3D" id="1.25.40.10">
    <property type="entry name" value="Tetratricopeptide repeat domain"/>
    <property type="match status" value="1"/>
</dbReference>
<sequence length="132" mass="14701">MLSKLKQFADRLRGGASEQSDGRQTHTAQFDDQAARLDHARSLADADHHARAAHHLQQVLDERPEDAVVHREYADVLAAAGYHESAACHYERALDLEPDATVHEEFAALLAEKGETRKAAHHHEQARSRRAG</sequence>
<evidence type="ECO:0000313" key="3">
    <source>
        <dbReference type="EMBL" id="QCC50416.1"/>
    </source>
</evidence>
<keyword evidence="4" id="KW-1185">Reference proteome</keyword>
<feature type="region of interest" description="Disordered" evidence="2">
    <location>
        <begin position="113"/>
        <end position="132"/>
    </location>
</feature>
<dbReference type="AlphaFoldDB" id="A0A4D6HB11"/>
<dbReference type="RefSeq" id="WP_049993863.1">
    <property type="nucleotide sequence ID" value="NZ_CP031310.1"/>
</dbReference>
<organism evidence="3 4">
    <name type="scientific">Halapricum salinum</name>
    <dbReference type="NCBI Taxonomy" id="1457250"/>
    <lineage>
        <taxon>Archaea</taxon>
        <taxon>Methanobacteriati</taxon>
        <taxon>Methanobacteriota</taxon>
        <taxon>Stenosarchaea group</taxon>
        <taxon>Halobacteria</taxon>
        <taxon>Halobacteriales</taxon>
        <taxon>Haloarculaceae</taxon>
        <taxon>Halapricum</taxon>
    </lineage>
</organism>
<evidence type="ECO:0000313" key="4">
    <source>
        <dbReference type="Proteomes" id="UP000296706"/>
    </source>
</evidence>
<feature type="region of interest" description="Disordered" evidence="2">
    <location>
        <begin position="1"/>
        <end position="27"/>
    </location>
</feature>
<dbReference type="PROSITE" id="PS50005">
    <property type="entry name" value="TPR"/>
    <property type="match status" value="1"/>
</dbReference>
<dbReference type="Proteomes" id="UP000296706">
    <property type="component" value="Chromosome"/>
</dbReference>
<proteinExistence type="predicted"/>